<keyword evidence="2" id="KW-1185">Reference proteome</keyword>
<dbReference type="Proteomes" id="UP000198882">
    <property type="component" value="Unassembled WGS sequence"/>
</dbReference>
<dbReference type="EMBL" id="FNFE01000002">
    <property type="protein sequence ID" value="SDJ85608.1"/>
    <property type="molecule type" value="Genomic_DNA"/>
</dbReference>
<accession>A0A1G8X4R0</accession>
<dbReference type="AlphaFoldDB" id="A0A1G8X4R0"/>
<dbReference type="OrthoDB" id="205469at2157"/>
<evidence type="ECO:0000313" key="1">
    <source>
        <dbReference type="EMBL" id="SDJ85608.1"/>
    </source>
</evidence>
<sequence>MHRRTALAAITGASLSLLTGGATDWTATPPAGVDEPLTDDTIGPADATERAATDLESGVSFEGEVVEVVECGRTCREATTTLTNTGTDDATAVQVAATVVAGETLVWETDEEIGRLEAGETVTRTQRIDIDVVSALAIENNDRTVTITTTITSAQRTEQFVTETRV</sequence>
<gene>
    <name evidence="1" type="ORF">SAMN04515672_1619</name>
</gene>
<dbReference type="RefSeq" id="WP_090304304.1">
    <property type="nucleotide sequence ID" value="NZ_FNFE01000002.1"/>
</dbReference>
<reference evidence="2" key="1">
    <citation type="submission" date="2016-10" db="EMBL/GenBank/DDBJ databases">
        <authorList>
            <person name="Varghese N."/>
            <person name="Submissions S."/>
        </authorList>
    </citation>
    <scope>NUCLEOTIDE SEQUENCE [LARGE SCALE GENOMIC DNA]</scope>
    <source>
        <strain evidence="2">B4,CECT 8067,JCM 17497</strain>
    </source>
</reference>
<organism evidence="1 2">
    <name type="scientific">Natronorubrum texcoconense</name>
    <dbReference type="NCBI Taxonomy" id="1095776"/>
    <lineage>
        <taxon>Archaea</taxon>
        <taxon>Methanobacteriati</taxon>
        <taxon>Methanobacteriota</taxon>
        <taxon>Stenosarchaea group</taxon>
        <taxon>Halobacteria</taxon>
        <taxon>Halobacteriales</taxon>
        <taxon>Natrialbaceae</taxon>
        <taxon>Natronorubrum</taxon>
    </lineage>
</organism>
<name>A0A1G8X4R0_9EURY</name>
<evidence type="ECO:0000313" key="2">
    <source>
        <dbReference type="Proteomes" id="UP000198882"/>
    </source>
</evidence>
<protein>
    <submittedName>
        <fullName evidence="1">Uncharacterized protein</fullName>
    </submittedName>
</protein>
<proteinExistence type="predicted"/>